<dbReference type="EMBL" id="ML208401">
    <property type="protein sequence ID" value="TFK66569.1"/>
    <property type="molecule type" value="Genomic_DNA"/>
</dbReference>
<evidence type="ECO:0000313" key="1">
    <source>
        <dbReference type="EMBL" id="TFK66569.1"/>
    </source>
</evidence>
<protein>
    <submittedName>
        <fullName evidence="1">Uncharacterized protein</fullName>
    </submittedName>
</protein>
<sequence>MSFTFNWPRFSDQFHYDAIQMLNTALNKGTKPPVIADKIEVVELEMGTQPPELEIRDIGELTVDQFRGIFRLTYSGDAHLVLKTKVQANPLNHKQSEIHTMTGSRGMLAAKQPLVVPMLLRLSNFKLNSYVVLVVSKQKGITLVFKTDPLQNVDISSTFDSIAVIQNFIQREIEGQLRQMFREDLPGIIHRLSQQWVKAKVEAPYLSKRPPPVVRRTFETRPPENAGPPISSAASAKSAQIPRGQPFPLSIPQRPRSTTGISITGANRHPNTRPNHQSFPPKGATPESGNNTPPESETPDLTYGLRPEGLPTKSTFKDFSRLFTQNKGLADLAEEPSDVDDYDHDDAGTSYDIVDWDDTFPDNSPPCSVAAAPERNDSVPEYETIPAVGGGTITRPRIYHSQSMIQSGSPDPSLRTPSILPGLSRSYSNLFSSRSGFATPGLLPHQRTSPLFSPYHLPEGAISQSRSYERMSMSWNGPASVAGPPYQSRRTSGSSSFMGRPVTPDSLETQPSHSSSGMGRATNVSTPPSSSSAPYPHSRARHDDLDDSNDDEDEDNNSSSNHTKGLYMRRPPSERRLSVSSSTLEEFPFHTGSPPHNRSGFDHDPKKIILRPSLSNVIHQLSTLSHSNHTLSPYTRSLEHFTVRSVPPRGGVAGGVTRSSVIANSHGGGPSGPVKAKRKRTYRLGGSAAAGPSSTPGPSSQPTPTAAPGAPSLHQLDPSSSSSKQPHGLGVYTNHPDFDASDMDRYFRSFDHDLDHDPEQDDLDSVSVVAAGGVGVSPRKTASRQPSMNTLRSVQTSASATQPPGPPSLHIQGVSSIHPNSHSHLPTHAHTHPHQLHIHTSVLPNQIKHRQSHSSLRSQPQSQSQPPLQPQQQQPLHHRFPS</sequence>
<proteinExistence type="predicted"/>
<dbReference type="Proteomes" id="UP000308600">
    <property type="component" value="Unassembled WGS sequence"/>
</dbReference>
<organism evidence="1 2">
    <name type="scientific">Pluteus cervinus</name>
    <dbReference type="NCBI Taxonomy" id="181527"/>
    <lineage>
        <taxon>Eukaryota</taxon>
        <taxon>Fungi</taxon>
        <taxon>Dikarya</taxon>
        <taxon>Basidiomycota</taxon>
        <taxon>Agaricomycotina</taxon>
        <taxon>Agaricomycetes</taxon>
        <taxon>Agaricomycetidae</taxon>
        <taxon>Agaricales</taxon>
        <taxon>Pluteineae</taxon>
        <taxon>Pluteaceae</taxon>
        <taxon>Pluteus</taxon>
    </lineage>
</organism>
<keyword evidence="2" id="KW-1185">Reference proteome</keyword>
<evidence type="ECO:0000313" key="2">
    <source>
        <dbReference type="Proteomes" id="UP000308600"/>
    </source>
</evidence>
<gene>
    <name evidence="1" type="ORF">BDN72DRAFT_844184</name>
</gene>
<reference evidence="1 2" key="1">
    <citation type="journal article" date="2019" name="Nat. Ecol. Evol.">
        <title>Megaphylogeny resolves global patterns of mushroom evolution.</title>
        <authorList>
            <person name="Varga T."/>
            <person name="Krizsan K."/>
            <person name="Foldi C."/>
            <person name="Dima B."/>
            <person name="Sanchez-Garcia M."/>
            <person name="Sanchez-Ramirez S."/>
            <person name="Szollosi G.J."/>
            <person name="Szarkandi J.G."/>
            <person name="Papp V."/>
            <person name="Albert L."/>
            <person name="Andreopoulos W."/>
            <person name="Angelini C."/>
            <person name="Antonin V."/>
            <person name="Barry K.W."/>
            <person name="Bougher N.L."/>
            <person name="Buchanan P."/>
            <person name="Buyck B."/>
            <person name="Bense V."/>
            <person name="Catcheside P."/>
            <person name="Chovatia M."/>
            <person name="Cooper J."/>
            <person name="Damon W."/>
            <person name="Desjardin D."/>
            <person name="Finy P."/>
            <person name="Geml J."/>
            <person name="Haridas S."/>
            <person name="Hughes K."/>
            <person name="Justo A."/>
            <person name="Karasinski D."/>
            <person name="Kautmanova I."/>
            <person name="Kiss B."/>
            <person name="Kocsube S."/>
            <person name="Kotiranta H."/>
            <person name="LaButti K.M."/>
            <person name="Lechner B.E."/>
            <person name="Liimatainen K."/>
            <person name="Lipzen A."/>
            <person name="Lukacs Z."/>
            <person name="Mihaltcheva S."/>
            <person name="Morgado L.N."/>
            <person name="Niskanen T."/>
            <person name="Noordeloos M.E."/>
            <person name="Ohm R.A."/>
            <person name="Ortiz-Santana B."/>
            <person name="Ovrebo C."/>
            <person name="Racz N."/>
            <person name="Riley R."/>
            <person name="Savchenko A."/>
            <person name="Shiryaev A."/>
            <person name="Soop K."/>
            <person name="Spirin V."/>
            <person name="Szebenyi C."/>
            <person name="Tomsovsky M."/>
            <person name="Tulloss R.E."/>
            <person name="Uehling J."/>
            <person name="Grigoriev I.V."/>
            <person name="Vagvolgyi C."/>
            <person name="Papp T."/>
            <person name="Martin F.M."/>
            <person name="Miettinen O."/>
            <person name="Hibbett D.S."/>
            <person name="Nagy L.G."/>
        </authorList>
    </citation>
    <scope>NUCLEOTIDE SEQUENCE [LARGE SCALE GENOMIC DNA]</scope>
    <source>
        <strain evidence="1 2">NL-1719</strain>
    </source>
</reference>
<name>A0ACD3AMK5_9AGAR</name>
<accession>A0ACD3AMK5</accession>